<dbReference type="RefSeq" id="WP_169660969.1">
    <property type="nucleotide sequence ID" value="NZ_JABANE010000211.1"/>
</dbReference>
<dbReference type="Proteomes" id="UP000576082">
    <property type="component" value="Unassembled WGS sequence"/>
</dbReference>
<name>A0A7X9XDH2_9BACT</name>
<protein>
    <submittedName>
        <fullName evidence="2">Transposase domain-containing protein</fullName>
    </submittedName>
</protein>
<proteinExistence type="predicted"/>
<dbReference type="InterPro" id="IPR039552">
    <property type="entry name" value="IS66_C"/>
</dbReference>
<keyword evidence="3" id="KW-1185">Reference proteome</keyword>
<evidence type="ECO:0000313" key="3">
    <source>
        <dbReference type="Proteomes" id="UP000576082"/>
    </source>
</evidence>
<evidence type="ECO:0000313" key="2">
    <source>
        <dbReference type="EMBL" id="NME72793.1"/>
    </source>
</evidence>
<reference evidence="2 3" key="1">
    <citation type="submission" date="2020-04" db="EMBL/GenBank/DDBJ databases">
        <title>Flammeovirga sp. SR4, a novel species isolated from seawater.</title>
        <authorList>
            <person name="Wang X."/>
        </authorList>
    </citation>
    <scope>NUCLEOTIDE SEQUENCE [LARGE SCALE GENOMIC DNA]</scope>
    <source>
        <strain evidence="2 3">ATCC 23126</strain>
    </source>
</reference>
<comment type="caution">
    <text evidence="2">The sequence shown here is derived from an EMBL/GenBank/DDBJ whole genome shotgun (WGS) entry which is preliminary data.</text>
</comment>
<organism evidence="2 3">
    <name type="scientific">Flammeovirga aprica JL-4</name>
    <dbReference type="NCBI Taxonomy" id="694437"/>
    <lineage>
        <taxon>Bacteria</taxon>
        <taxon>Pseudomonadati</taxon>
        <taxon>Bacteroidota</taxon>
        <taxon>Cytophagia</taxon>
        <taxon>Cytophagales</taxon>
        <taxon>Flammeovirgaceae</taxon>
        <taxon>Flammeovirga</taxon>
    </lineage>
</organism>
<gene>
    <name evidence="2" type="ORF">HHU12_32855</name>
</gene>
<evidence type="ECO:0000259" key="1">
    <source>
        <dbReference type="Pfam" id="PF13817"/>
    </source>
</evidence>
<dbReference type="Pfam" id="PF13817">
    <property type="entry name" value="DDE_Tnp_IS66_C"/>
    <property type="match status" value="1"/>
</dbReference>
<dbReference type="AlphaFoldDB" id="A0A7X9XDH2"/>
<dbReference type="EMBL" id="JABANE010000211">
    <property type="protein sequence ID" value="NME72793.1"/>
    <property type="molecule type" value="Genomic_DNA"/>
</dbReference>
<feature type="domain" description="Transposase IS66 C-terminal" evidence="1">
    <location>
        <begin position="4"/>
        <end position="40"/>
    </location>
</feature>
<accession>A0A7X9XDH2</accession>
<sequence length="46" mass="5524">MFYTLFANCKNYGIDPIEWLTDVLTKINEYPFNKLEELLPANWKKV</sequence>